<evidence type="ECO:0000313" key="3">
    <source>
        <dbReference type="Proteomes" id="UP000243750"/>
    </source>
</evidence>
<sequence>MIKSQDASRISEVLFYLDPMGTCCKENDCYDEYDSIAQSAFQKLSNGQPIGEAISETLMDWFEVESIEPQTLANIVLALQAEN</sequence>
<protein>
    <submittedName>
        <fullName evidence="1">Uncharacterized protein</fullName>
    </submittedName>
</protein>
<dbReference type="EMBL" id="CP033116">
    <property type="protein sequence ID" value="QFY56136.1"/>
    <property type="molecule type" value="Genomic_DNA"/>
</dbReference>
<evidence type="ECO:0000313" key="2">
    <source>
        <dbReference type="EMBL" id="QFY56136.1"/>
    </source>
</evidence>
<gene>
    <name evidence="1" type="ORF">CO192_02745</name>
    <name evidence="2" type="ORF">EAO82_06995</name>
</gene>
<dbReference type="Proteomes" id="UP000243750">
    <property type="component" value="Unassembled WGS sequence"/>
</dbReference>
<dbReference type="EMBL" id="NWMT01000054">
    <property type="protein sequence ID" value="PCD00953.1"/>
    <property type="molecule type" value="Genomic_DNA"/>
</dbReference>
<proteinExistence type="predicted"/>
<keyword evidence="4" id="KW-1185">Reference proteome</keyword>
<dbReference type="Proteomes" id="UP000344571">
    <property type="component" value="Chromosome"/>
</dbReference>
<organism evidence="1 3">
    <name type="scientific">Halopseudomonas pelagia</name>
    <dbReference type="NCBI Taxonomy" id="553151"/>
    <lineage>
        <taxon>Bacteria</taxon>
        <taxon>Pseudomonadati</taxon>
        <taxon>Pseudomonadota</taxon>
        <taxon>Gammaproteobacteria</taxon>
        <taxon>Pseudomonadales</taxon>
        <taxon>Pseudomonadaceae</taxon>
        <taxon>Halopseudomonas</taxon>
    </lineage>
</organism>
<evidence type="ECO:0000313" key="1">
    <source>
        <dbReference type="EMBL" id="PCD00953.1"/>
    </source>
</evidence>
<reference evidence="1 3" key="1">
    <citation type="submission" date="2017-09" db="EMBL/GenBank/DDBJ databases">
        <title>Bacterial and phytoplankton interrelationship in Kongsfjorden, an Arctic fjord.</title>
        <authorList>
            <person name="Sinha R."/>
            <person name="Krishnan K."/>
        </authorList>
    </citation>
    <scope>NUCLEOTIDE SEQUENCE [LARGE SCALE GENOMIC DNA]</scope>
    <source>
        <strain evidence="1 3">58</strain>
    </source>
</reference>
<dbReference type="RefSeq" id="WP_096345078.1">
    <property type="nucleotide sequence ID" value="NZ_CP033116.1"/>
</dbReference>
<accession>A0AA91Z7E6</accession>
<dbReference type="AlphaFoldDB" id="A0AA91Z7E6"/>
<name>A0AA91Z7E6_9GAMM</name>
<evidence type="ECO:0000313" key="4">
    <source>
        <dbReference type="Proteomes" id="UP000344571"/>
    </source>
</evidence>
<reference evidence="2 4" key="2">
    <citation type="submission" date="2018-10" db="EMBL/GenBank/DDBJ databases">
        <title>Complete genome sequence of Pseudomonas pelagia strain Kongs-67.</title>
        <authorList>
            <person name="Sinha R.K."/>
            <person name="Krishnan K."/>
        </authorList>
    </citation>
    <scope>NUCLEOTIDE SEQUENCE [LARGE SCALE GENOMIC DNA]</scope>
    <source>
        <strain evidence="2 4">Kongs-67</strain>
    </source>
</reference>